<dbReference type="InterPro" id="IPR036520">
    <property type="entry name" value="UPF0759_sf"/>
</dbReference>
<dbReference type="EMBL" id="QPMH01000002">
    <property type="protein sequence ID" value="RDD63467.1"/>
    <property type="molecule type" value="Genomic_DNA"/>
</dbReference>
<dbReference type="Pfam" id="PF01904">
    <property type="entry name" value="DUF72"/>
    <property type="match status" value="1"/>
</dbReference>
<accession>A0A369TH48</accession>
<dbReference type="Proteomes" id="UP000253941">
    <property type="component" value="Unassembled WGS sequence"/>
</dbReference>
<dbReference type="Gene3D" id="3.20.20.410">
    <property type="entry name" value="Protein of unknown function UPF0759"/>
    <property type="match status" value="1"/>
</dbReference>
<dbReference type="RefSeq" id="WP_114580721.1">
    <property type="nucleotide sequence ID" value="NZ_QPMH01000002.1"/>
</dbReference>
<dbReference type="PANTHER" id="PTHR30348">
    <property type="entry name" value="UNCHARACTERIZED PROTEIN YECE"/>
    <property type="match status" value="1"/>
</dbReference>
<sequence>MPAPGRIRIGTSGWSYRHWVGPFYPEGTASSDYLSYYAQQFAVTEVNNTFYSLPKLETFEEWRGSTPDGFEFACKASRYITHMKKLKDPDQSVVKFFEAVETLGDKLGPILFQLPPNFHINLGRLRALLEVLPSGHRYAFEFRDRSWFDEPIFDLLDAHHAALVMYDLEGRLSPLRATGKLAYIRLHGPKEEAYTGSYADSALQDWAARIREWSGEGRDVYCFFDNDEAGYAARDATRLQGFL</sequence>
<reference evidence="1 2" key="1">
    <citation type="submission" date="2018-07" db="EMBL/GenBank/DDBJ databases">
        <title>Venubactetium sediminum gen. nov., sp. nov., isolated from a marine solar saltern.</title>
        <authorList>
            <person name="Wang S."/>
        </authorList>
    </citation>
    <scope>NUCLEOTIDE SEQUENCE [LARGE SCALE GENOMIC DNA]</scope>
    <source>
        <strain evidence="1 2">WD2A32</strain>
    </source>
</reference>
<dbReference type="PANTHER" id="PTHR30348:SF4">
    <property type="entry name" value="DUF72 DOMAIN-CONTAINING PROTEIN"/>
    <property type="match status" value="1"/>
</dbReference>
<evidence type="ECO:0000313" key="1">
    <source>
        <dbReference type="EMBL" id="RDD63467.1"/>
    </source>
</evidence>
<protein>
    <submittedName>
        <fullName evidence="1">DUF72 domain-containing protein</fullName>
    </submittedName>
</protein>
<comment type="caution">
    <text evidence="1">The sequence shown here is derived from an EMBL/GenBank/DDBJ whole genome shotgun (WGS) entry which is preliminary data.</text>
</comment>
<organism evidence="1 2">
    <name type="scientific">Ferruginivarius sediminum</name>
    <dbReference type="NCBI Taxonomy" id="2661937"/>
    <lineage>
        <taxon>Bacteria</taxon>
        <taxon>Pseudomonadati</taxon>
        <taxon>Pseudomonadota</taxon>
        <taxon>Alphaproteobacteria</taxon>
        <taxon>Rhodospirillales</taxon>
        <taxon>Rhodospirillaceae</taxon>
        <taxon>Ferruginivarius</taxon>
    </lineage>
</organism>
<name>A0A369TH48_9PROT</name>
<proteinExistence type="predicted"/>
<dbReference type="AlphaFoldDB" id="A0A369TH48"/>
<gene>
    <name evidence="1" type="ORF">DRB17_03220</name>
</gene>
<keyword evidence="2" id="KW-1185">Reference proteome</keyword>
<dbReference type="InterPro" id="IPR002763">
    <property type="entry name" value="DUF72"/>
</dbReference>
<dbReference type="SUPFAM" id="SSF117396">
    <property type="entry name" value="TM1631-like"/>
    <property type="match status" value="1"/>
</dbReference>
<evidence type="ECO:0000313" key="2">
    <source>
        <dbReference type="Proteomes" id="UP000253941"/>
    </source>
</evidence>